<dbReference type="InterPro" id="IPR052931">
    <property type="entry name" value="Prophage_regulatory_activator"/>
</dbReference>
<accession>Q46Z77</accession>
<gene>
    <name evidence="1" type="ordered locus">Reut_A2193</name>
</gene>
<proteinExistence type="predicted"/>
<dbReference type="Pfam" id="PF05930">
    <property type="entry name" value="Phage_AlpA"/>
    <property type="match status" value="1"/>
</dbReference>
<dbReference type="STRING" id="264198.Reut_A2193"/>
<reference evidence="1" key="1">
    <citation type="submission" date="2005-08" db="EMBL/GenBank/DDBJ databases">
        <title>Complete sequence of Chromosome1 of Ralstonia eutropha JMP134.</title>
        <authorList>
            <person name="Copeland A."/>
            <person name="Lucas S."/>
            <person name="Lapidus A."/>
            <person name="Barry K."/>
            <person name="Detter J.C."/>
            <person name="Glavina T."/>
            <person name="Hammon N."/>
            <person name="Israni S."/>
            <person name="Pitluck S."/>
            <person name="Goltsman E."/>
            <person name="Martinez M."/>
            <person name="Schmutz J."/>
            <person name="Larimer F."/>
            <person name="Land M."/>
            <person name="Lykidis A."/>
            <person name="Richardson P."/>
        </authorList>
    </citation>
    <scope>NUCLEOTIDE SEQUENCE</scope>
    <source>
        <strain evidence="1">JMP134</strain>
    </source>
</reference>
<dbReference type="PANTHER" id="PTHR36154">
    <property type="entry name" value="DNA-BINDING TRANSCRIPTIONAL ACTIVATOR ALPA"/>
    <property type="match status" value="1"/>
</dbReference>
<dbReference type="InterPro" id="IPR010260">
    <property type="entry name" value="AlpA"/>
</dbReference>
<dbReference type="PANTHER" id="PTHR36154:SF1">
    <property type="entry name" value="DNA-BINDING TRANSCRIPTIONAL ACTIVATOR ALPA"/>
    <property type="match status" value="1"/>
</dbReference>
<dbReference type="Gene3D" id="1.10.238.160">
    <property type="match status" value="1"/>
</dbReference>
<dbReference type="HOGENOM" id="CLU_140176_15_0_4"/>
<name>Q46Z77_CUPPJ</name>
<organism evidence="1">
    <name type="scientific">Cupriavidus pinatubonensis (strain JMP 134 / LMG 1197)</name>
    <name type="common">Cupriavidus necator (strain JMP 134)</name>
    <dbReference type="NCBI Taxonomy" id="264198"/>
    <lineage>
        <taxon>Bacteria</taxon>
        <taxon>Pseudomonadati</taxon>
        <taxon>Pseudomonadota</taxon>
        <taxon>Betaproteobacteria</taxon>
        <taxon>Burkholderiales</taxon>
        <taxon>Burkholderiaceae</taxon>
        <taxon>Cupriavidus</taxon>
    </lineage>
</organism>
<dbReference type="eggNOG" id="COG3311">
    <property type="taxonomic scope" value="Bacteria"/>
</dbReference>
<dbReference type="EMBL" id="CP000090">
    <property type="protein sequence ID" value="AAZ61556.1"/>
    <property type="molecule type" value="Genomic_DNA"/>
</dbReference>
<sequence>MIGSHAGTSTACSAHGLAVHGARAPEPERFMRLPEVIAVCGLPASSIYDGMRRGDFPKPVPLAGKSVAWLSSEIRQWMESRIAARRT</sequence>
<dbReference type="AlphaFoldDB" id="Q46Z77"/>
<dbReference type="KEGG" id="reu:Reut_A2193"/>
<dbReference type="OrthoDB" id="9182156at2"/>
<protein>
    <submittedName>
        <fullName evidence="1">Prophage CP4-57 regulatory</fullName>
    </submittedName>
</protein>
<evidence type="ECO:0000313" key="1">
    <source>
        <dbReference type="EMBL" id="AAZ61556.1"/>
    </source>
</evidence>